<dbReference type="GO" id="GO:0044528">
    <property type="term" value="P:regulation of mitochondrial mRNA stability"/>
    <property type="evidence" value="ECO:0007669"/>
    <property type="project" value="InterPro"/>
</dbReference>
<dbReference type="SMART" id="SM00952">
    <property type="entry name" value="RAP"/>
    <property type="match status" value="1"/>
</dbReference>
<keyword evidence="10" id="KW-1185">Reference proteome</keyword>
<dbReference type="AlphaFoldDB" id="A0A3B3QI35"/>
<dbReference type="Pfam" id="PF08368">
    <property type="entry name" value="FAST_2"/>
    <property type="match status" value="1"/>
</dbReference>
<evidence type="ECO:0000256" key="2">
    <source>
        <dbReference type="ARBA" id="ARBA00022946"/>
    </source>
</evidence>
<accession>A0A3B3QI35</accession>
<reference evidence="9" key="1">
    <citation type="submission" date="2025-05" db="UniProtKB">
        <authorList>
            <consortium name="Ensembl"/>
        </authorList>
    </citation>
    <scope>IDENTIFICATION</scope>
</reference>
<dbReference type="GO" id="GO:0005759">
    <property type="term" value="C:mitochondrial matrix"/>
    <property type="evidence" value="ECO:0007669"/>
    <property type="project" value="UniProtKB-SubCell"/>
</dbReference>
<name>A0A3B3QI35_9TELE</name>
<dbReference type="PANTHER" id="PTHR21228:SF59">
    <property type="entry name" value="FAST KINASE DOMAIN-CONTAINING PROTEIN 4"/>
    <property type="match status" value="1"/>
</dbReference>
<keyword evidence="3" id="KW-0496">Mitochondrion</keyword>
<evidence type="ECO:0000256" key="3">
    <source>
        <dbReference type="ARBA" id="ARBA00023128"/>
    </source>
</evidence>
<evidence type="ECO:0000256" key="5">
    <source>
        <dbReference type="ARBA" id="ARBA00040471"/>
    </source>
</evidence>
<dbReference type="PANTHER" id="PTHR21228">
    <property type="entry name" value="FAST LEU-RICH DOMAIN-CONTAINING"/>
    <property type="match status" value="1"/>
</dbReference>
<dbReference type="GeneID" id="111851126"/>
<evidence type="ECO:0000256" key="6">
    <source>
        <dbReference type="ARBA" id="ARBA00042265"/>
    </source>
</evidence>
<comment type="subcellular location">
    <subcellularLocation>
        <location evidence="1">Mitochondrion matrix</location>
    </subcellularLocation>
</comment>
<dbReference type="STRING" id="1676925.ENSPKIP00000006412"/>
<dbReference type="GO" id="GO:0035770">
    <property type="term" value="C:ribonucleoprotein granule"/>
    <property type="evidence" value="ECO:0007669"/>
    <property type="project" value="TreeGrafter"/>
</dbReference>
<evidence type="ECO:0000256" key="7">
    <source>
        <dbReference type="ARBA" id="ARBA00043220"/>
    </source>
</evidence>
<dbReference type="InterPro" id="IPR050870">
    <property type="entry name" value="FAST_kinase"/>
</dbReference>
<proteinExistence type="inferred from homology"/>
<dbReference type="Proteomes" id="UP000261540">
    <property type="component" value="Unplaced"/>
</dbReference>
<dbReference type="GO" id="GO:0000963">
    <property type="term" value="P:mitochondrial RNA processing"/>
    <property type="evidence" value="ECO:0007669"/>
    <property type="project" value="TreeGrafter"/>
</dbReference>
<keyword evidence="2" id="KW-0809">Transit peptide</keyword>
<dbReference type="Ensembl" id="ENSPKIT00000030439.1">
    <property type="protein sequence ID" value="ENSPKIP00000006412.1"/>
    <property type="gene ID" value="ENSPKIG00000022701.1"/>
</dbReference>
<feature type="domain" description="RAP" evidence="8">
    <location>
        <begin position="577"/>
        <end position="635"/>
    </location>
</feature>
<dbReference type="Pfam" id="PF08373">
    <property type="entry name" value="RAP"/>
    <property type="match status" value="1"/>
</dbReference>
<evidence type="ECO:0000259" key="8">
    <source>
        <dbReference type="PROSITE" id="PS51286"/>
    </source>
</evidence>
<evidence type="ECO:0000313" key="10">
    <source>
        <dbReference type="Proteomes" id="UP000261540"/>
    </source>
</evidence>
<dbReference type="GO" id="GO:0003723">
    <property type="term" value="F:RNA binding"/>
    <property type="evidence" value="ECO:0007669"/>
    <property type="project" value="TreeGrafter"/>
</dbReference>
<organism evidence="9 10">
    <name type="scientific">Paramormyrops kingsleyae</name>
    <dbReference type="NCBI Taxonomy" id="1676925"/>
    <lineage>
        <taxon>Eukaryota</taxon>
        <taxon>Metazoa</taxon>
        <taxon>Chordata</taxon>
        <taxon>Craniata</taxon>
        <taxon>Vertebrata</taxon>
        <taxon>Euteleostomi</taxon>
        <taxon>Actinopterygii</taxon>
        <taxon>Neopterygii</taxon>
        <taxon>Teleostei</taxon>
        <taxon>Osteoglossocephala</taxon>
        <taxon>Osteoglossomorpha</taxon>
        <taxon>Osteoglossiformes</taxon>
        <taxon>Mormyridae</taxon>
        <taxon>Paramormyrops</taxon>
    </lineage>
</organism>
<dbReference type="InterPro" id="IPR010622">
    <property type="entry name" value="FAST_Leu-rich"/>
</dbReference>
<dbReference type="Pfam" id="PF06743">
    <property type="entry name" value="FAST_1"/>
    <property type="match status" value="1"/>
</dbReference>
<evidence type="ECO:0000313" key="9">
    <source>
        <dbReference type="Ensembl" id="ENSPKIP00000006412.1"/>
    </source>
</evidence>
<comment type="similarity">
    <text evidence="4">Belongs to the FAST kinase family.</text>
</comment>
<dbReference type="Ensembl" id="ENSPKIT00000030445.1">
    <property type="protein sequence ID" value="ENSPKIP00000006419.1"/>
    <property type="gene ID" value="ENSPKIG00000022701.1"/>
</dbReference>
<evidence type="ECO:0000256" key="4">
    <source>
        <dbReference type="ARBA" id="ARBA00038281"/>
    </source>
</evidence>
<dbReference type="PROSITE" id="PS51286">
    <property type="entry name" value="RAP"/>
    <property type="match status" value="1"/>
</dbReference>
<dbReference type="InterPro" id="IPR013579">
    <property type="entry name" value="FAST_2"/>
</dbReference>
<protein>
    <recommendedName>
        <fullName evidence="5">FAST kinase domain-containing protein 4</fullName>
    </recommendedName>
    <alternativeName>
        <fullName evidence="7">Protein TBRG4</fullName>
    </alternativeName>
    <alternativeName>
        <fullName evidence="6">Transforming growth factor beta regulator 4</fullName>
    </alternativeName>
</protein>
<dbReference type="OrthoDB" id="6501018at2759"/>
<evidence type="ECO:0000256" key="1">
    <source>
        <dbReference type="ARBA" id="ARBA00004305"/>
    </source>
</evidence>
<dbReference type="GeneTree" id="ENSGT01030000234607"/>
<dbReference type="RefSeq" id="XP_023681479.1">
    <property type="nucleotide sequence ID" value="XM_023825711.2"/>
</dbReference>
<dbReference type="CDD" id="cd23739">
    <property type="entry name" value="TBRG4-like_N"/>
    <property type="match status" value="1"/>
</dbReference>
<sequence length="647" mass="72045">MRCWSYLPYRETVMATRLMSRWARLLGSRGPQLIASCQARLAGHPIPFLAVAHAEPLWARALNLHPQARTLCGRHSLSTWEEENLTVPRRTELDELVEKASSPREVLQLWAERDANANETALCVIQLARMVLEKGDSKHSDLLQDPRLQTMLDQVSSEVRKVWNGSLVGLLRALTSLGVAPGTPVLASLQTEALWRVRRFSYRQLVYLYEWACGRGAPQAEELLGAVVKQLELRWTELADARTVAALMARPAHLPPSLLDRLEDKALELVERFRAEDIRKVAVALASQGRRSVALFRALSYHIQQKPSEELKASLLLDLVFAYAKVNFHHSQVFQRIAGDLVPQVPRLTPGDVTRCARSFSHLKWLHHSLFEGFAEHYTQQWQKYSTLQLCSLLLSLAQLNFQPSKKEQFYGQVHAALEGALSDLEPFLLTDLVWSLCVLQQARPDHLRAVLDPAVQLRLAGGAPSRVASYGLKLQHIASTAQLEVLCPPGVVPDPPSTLDGQPTPLQSSLHEALRALAGGLEGGYRAGVVTVFGWTIDGELVLDSDNKPINLLGLKAPHLPGGGGGSPLPRGAHRIAFLASEFSHHGSKGRELLGRYAMRQRHLQLAGFLTVPVLYYEWAELKDDRQRMAYLKDKMGKAVAEDMAK</sequence>
<dbReference type="InterPro" id="IPR013584">
    <property type="entry name" value="RAP"/>
</dbReference>